<dbReference type="EMBL" id="CM044705">
    <property type="protein sequence ID" value="KAI5664219.1"/>
    <property type="molecule type" value="Genomic_DNA"/>
</dbReference>
<protein>
    <submittedName>
        <fullName evidence="1">Uncharacterized protein</fullName>
    </submittedName>
</protein>
<dbReference type="Proteomes" id="UP001060085">
    <property type="component" value="Linkage Group LG05"/>
</dbReference>
<name>A0ACC0AUK3_CATRO</name>
<reference evidence="2" key="1">
    <citation type="journal article" date="2023" name="Nat. Plants">
        <title>Single-cell RNA sequencing provides a high-resolution roadmap for understanding the multicellular compartmentation of specialized metabolism.</title>
        <authorList>
            <person name="Sun S."/>
            <person name="Shen X."/>
            <person name="Li Y."/>
            <person name="Li Y."/>
            <person name="Wang S."/>
            <person name="Li R."/>
            <person name="Zhang H."/>
            <person name="Shen G."/>
            <person name="Guo B."/>
            <person name="Wei J."/>
            <person name="Xu J."/>
            <person name="St-Pierre B."/>
            <person name="Chen S."/>
            <person name="Sun C."/>
        </authorList>
    </citation>
    <scope>NUCLEOTIDE SEQUENCE [LARGE SCALE GENOMIC DNA]</scope>
</reference>
<organism evidence="1 2">
    <name type="scientific">Catharanthus roseus</name>
    <name type="common">Madagascar periwinkle</name>
    <name type="synonym">Vinca rosea</name>
    <dbReference type="NCBI Taxonomy" id="4058"/>
    <lineage>
        <taxon>Eukaryota</taxon>
        <taxon>Viridiplantae</taxon>
        <taxon>Streptophyta</taxon>
        <taxon>Embryophyta</taxon>
        <taxon>Tracheophyta</taxon>
        <taxon>Spermatophyta</taxon>
        <taxon>Magnoliopsida</taxon>
        <taxon>eudicotyledons</taxon>
        <taxon>Gunneridae</taxon>
        <taxon>Pentapetalae</taxon>
        <taxon>asterids</taxon>
        <taxon>lamiids</taxon>
        <taxon>Gentianales</taxon>
        <taxon>Apocynaceae</taxon>
        <taxon>Rauvolfioideae</taxon>
        <taxon>Vinceae</taxon>
        <taxon>Catharanthinae</taxon>
        <taxon>Catharanthus</taxon>
    </lineage>
</organism>
<gene>
    <name evidence="1" type="ORF">M9H77_23542</name>
</gene>
<evidence type="ECO:0000313" key="1">
    <source>
        <dbReference type="EMBL" id="KAI5664219.1"/>
    </source>
</evidence>
<accession>A0ACC0AUK3</accession>
<proteinExistence type="predicted"/>
<comment type="caution">
    <text evidence="1">The sequence shown here is derived from an EMBL/GenBank/DDBJ whole genome shotgun (WGS) entry which is preliminary data.</text>
</comment>
<keyword evidence="2" id="KW-1185">Reference proteome</keyword>
<sequence>MAFQQGASLRKEHGHASPQLVKRVVTRGWVLGGNRAINAGFYSRADQDFYRKDEINWDLRVLELKNWKSAVQDGFLEVGIGPYNVFSLDHLVGTKIRGSTFDSIGRRESIADVLSYAKTSNIRVTVHAIVDRVLLATSLPYPPSKPSAIGVVYHDQRGGFHHAMLRDKGEVLLSARALGNPQLLLLHGIRPSAYLSSWGIPVARHHLYVGAYLEATSNVIPFFAPSHGALVRSSPSPVYFTMATLMEKIVGPLSAGCLRLASTDVKVNPIVRFNYFQNPGDVERYVGPSSSANLSNDFLMGEFFHRTVTTIWHSHEGCLVGKVVDRNFRVFGVDALKVVDDSTFTMSPGTNPQATPLILGRSSIVTNRELEYVNERVDISLDN</sequence>
<evidence type="ECO:0000313" key="2">
    <source>
        <dbReference type="Proteomes" id="UP001060085"/>
    </source>
</evidence>